<evidence type="ECO:0000313" key="2">
    <source>
        <dbReference type="Proteomes" id="UP001226434"/>
    </source>
</evidence>
<protein>
    <recommendedName>
        <fullName evidence="3">Transglycosylase SLT domain-containing protein</fullName>
    </recommendedName>
</protein>
<evidence type="ECO:0008006" key="3">
    <source>
        <dbReference type="Google" id="ProtNLM"/>
    </source>
</evidence>
<reference evidence="1 2" key="1">
    <citation type="submission" date="2023-05" db="EMBL/GenBank/DDBJ databases">
        <title>Genome sequence of Pinibacter sp. MAH-24.</title>
        <authorList>
            <person name="Huq M.A."/>
        </authorList>
    </citation>
    <scope>NUCLEOTIDE SEQUENCE [LARGE SCALE GENOMIC DNA]</scope>
    <source>
        <strain evidence="1 2">MAH-24</strain>
    </source>
</reference>
<dbReference type="RefSeq" id="WP_282334113.1">
    <property type="nucleotide sequence ID" value="NZ_JASBRG010000005.1"/>
</dbReference>
<evidence type="ECO:0000313" key="1">
    <source>
        <dbReference type="EMBL" id="MDI3320013.1"/>
    </source>
</evidence>
<sequence length="184" mass="21260">MTEKQIAQWIKVNLGPIIQKALSQRPGKIYTEEWLGAMVQREVGFLIARYVEQNAKFDAICSLMRGDYSQRTGETEKQYHGFGFFQIDVASFPDFVKSGAWKDPLKTCLKAIDVLEAKRKYLETKSEYQELTNDQKCRAITAAYNTGEGNAFKSILAKRDVDFTTHNKDYSKEVWRFKDIYKSV</sequence>
<comment type="caution">
    <text evidence="1">The sequence shown here is derived from an EMBL/GenBank/DDBJ whole genome shotgun (WGS) entry which is preliminary data.</text>
</comment>
<proteinExistence type="predicted"/>
<gene>
    <name evidence="1" type="ORF">QJ048_09535</name>
</gene>
<keyword evidence="2" id="KW-1185">Reference proteome</keyword>
<dbReference type="EMBL" id="JASBRG010000005">
    <property type="protein sequence ID" value="MDI3320013.1"/>
    <property type="molecule type" value="Genomic_DNA"/>
</dbReference>
<organism evidence="1 2">
    <name type="scientific">Pinibacter soli</name>
    <dbReference type="NCBI Taxonomy" id="3044211"/>
    <lineage>
        <taxon>Bacteria</taxon>
        <taxon>Pseudomonadati</taxon>
        <taxon>Bacteroidota</taxon>
        <taxon>Chitinophagia</taxon>
        <taxon>Chitinophagales</taxon>
        <taxon>Chitinophagaceae</taxon>
        <taxon>Pinibacter</taxon>
    </lineage>
</organism>
<accession>A0ABT6RBQ7</accession>
<dbReference type="Gene3D" id="1.10.530.10">
    <property type="match status" value="1"/>
</dbReference>
<dbReference type="Proteomes" id="UP001226434">
    <property type="component" value="Unassembled WGS sequence"/>
</dbReference>
<name>A0ABT6RBQ7_9BACT</name>